<comment type="caution">
    <text evidence="3">The sequence shown here is derived from an EMBL/GenBank/DDBJ whole genome shotgun (WGS) entry which is preliminary data.</text>
</comment>
<organism evidence="3 4">
    <name type="scientific">Salinomyces thailandicus</name>
    <dbReference type="NCBI Taxonomy" id="706561"/>
    <lineage>
        <taxon>Eukaryota</taxon>
        <taxon>Fungi</taxon>
        <taxon>Dikarya</taxon>
        <taxon>Ascomycota</taxon>
        <taxon>Pezizomycotina</taxon>
        <taxon>Dothideomycetes</taxon>
        <taxon>Dothideomycetidae</taxon>
        <taxon>Mycosphaerellales</taxon>
        <taxon>Teratosphaeriaceae</taxon>
        <taxon>Salinomyces</taxon>
    </lineage>
</organism>
<sequence length="228" mass="25294">MVVRQREQEPVNICGFCWQDFTEQRRFLSHLVEHFREGKTQGDWDENSAASWPSSLPESMADTSTQQTFSTSGHAGSHGLDRHVLLAPAEHHEAWDILTTGEDYAFHGGSLSDYDFRPDETDPLAYARVLEISDEADAANDGPYPITDNDRPGHMFSPTEHFGRAHGTNLGSASAHNPPYVPAMHSTLPRPSHIRELPPALQNQLGTLRSGNCSAHPRGTNWSSDQPE</sequence>
<evidence type="ECO:0000256" key="1">
    <source>
        <dbReference type="SAM" id="MobiDB-lite"/>
    </source>
</evidence>
<feature type="domain" description="C2H2-type" evidence="2">
    <location>
        <begin position="14"/>
        <end position="34"/>
    </location>
</feature>
<dbReference type="InterPro" id="IPR013087">
    <property type="entry name" value="Znf_C2H2_type"/>
</dbReference>
<evidence type="ECO:0000313" key="4">
    <source>
        <dbReference type="Proteomes" id="UP000308549"/>
    </source>
</evidence>
<keyword evidence="4" id="KW-1185">Reference proteome</keyword>
<accession>A0A4U0TVV5</accession>
<feature type="region of interest" description="Disordered" evidence="1">
    <location>
        <begin position="39"/>
        <end position="77"/>
    </location>
</feature>
<evidence type="ECO:0000313" key="3">
    <source>
        <dbReference type="EMBL" id="TKA26501.1"/>
    </source>
</evidence>
<dbReference type="PROSITE" id="PS00028">
    <property type="entry name" value="ZINC_FINGER_C2H2_1"/>
    <property type="match status" value="1"/>
</dbReference>
<feature type="compositionally biased region" description="Polar residues" evidence="1">
    <location>
        <begin position="48"/>
        <end position="74"/>
    </location>
</feature>
<evidence type="ECO:0000259" key="2">
    <source>
        <dbReference type="PROSITE" id="PS00028"/>
    </source>
</evidence>
<protein>
    <recommendedName>
        <fullName evidence="2">C2H2-type domain-containing protein</fullName>
    </recommendedName>
</protein>
<dbReference type="AlphaFoldDB" id="A0A4U0TVV5"/>
<dbReference type="Proteomes" id="UP000308549">
    <property type="component" value="Unassembled WGS sequence"/>
</dbReference>
<reference evidence="3 4" key="1">
    <citation type="submission" date="2017-03" db="EMBL/GenBank/DDBJ databases">
        <title>Genomes of endolithic fungi from Antarctica.</title>
        <authorList>
            <person name="Coleine C."/>
            <person name="Masonjones S."/>
            <person name="Stajich J.E."/>
        </authorList>
    </citation>
    <scope>NUCLEOTIDE SEQUENCE [LARGE SCALE GENOMIC DNA]</scope>
    <source>
        <strain evidence="3 4">CCFEE 6315</strain>
    </source>
</reference>
<name>A0A4U0TVV5_9PEZI</name>
<proteinExistence type="predicted"/>
<feature type="region of interest" description="Disordered" evidence="1">
    <location>
        <begin position="205"/>
        <end position="228"/>
    </location>
</feature>
<gene>
    <name evidence="3" type="ORF">B0A50_05338</name>
</gene>
<dbReference type="EMBL" id="NAJL01000028">
    <property type="protein sequence ID" value="TKA26501.1"/>
    <property type="molecule type" value="Genomic_DNA"/>
</dbReference>